<comment type="similarity">
    <text evidence="1">Belongs to the isochorismatase family.</text>
</comment>
<evidence type="ECO:0000256" key="5">
    <source>
        <dbReference type="ARBA" id="ARBA00037900"/>
    </source>
</evidence>
<dbReference type="Pfam" id="PF00857">
    <property type="entry name" value="Isochorismatase"/>
    <property type="match status" value="1"/>
</dbReference>
<keyword evidence="4" id="KW-0378">Hydrolase</keyword>
<dbReference type="InterPro" id="IPR000868">
    <property type="entry name" value="Isochorismatase-like_dom"/>
</dbReference>
<evidence type="ECO:0000313" key="10">
    <source>
        <dbReference type="Proteomes" id="UP000290273"/>
    </source>
</evidence>
<dbReference type="InterPro" id="IPR052347">
    <property type="entry name" value="Isochorismatase_Nicotinamidase"/>
</dbReference>
<reference evidence="9 10" key="1">
    <citation type="submission" date="2018-06" db="EMBL/GenBank/DDBJ databases">
        <title>Genome conservation of Clostridium tetani.</title>
        <authorList>
            <person name="Bruggemann H."/>
            <person name="Popoff M.R."/>
        </authorList>
    </citation>
    <scope>NUCLEOTIDE SEQUENCE [LARGE SCALE GENOMIC DNA]</scope>
    <source>
        <strain evidence="9 10">63.05</strain>
    </source>
</reference>
<protein>
    <recommendedName>
        <fullName evidence="6">nicotinamidase</fullName>
        <ecNumber evidence="6">3.5.1.19</ecNumber>
    </recommendedName>
    <alternativeName>
        <fullName evidence="7">Nicotinamide deamidase</fullName>
    </alternativeName>
</protein>
<dbReference type="EC" id="3.5.1.19" evidence="6"/>
<evidence type="ECO:0000256" key="4">
    <source>
        <dbReference type="ARBA" id="ARBA00022801"/>
    </source>
</evidence>
<feature type="domain" description="Isochorismatase-like" evidence="8">
    <location>
        <begin position="9"/>
        <end position="185"/>
    </location>
</feature>
<dbReference type="Proteomes" id="UP000290273">
    <property type="component" value="Unassembled WGS sequence"/>
</dbReference>
<keyword evidence="3" id="KW-0479">Metal-binding</keyword>
<accession>A0ABY0EQ76</accession>
<proteinExistence type="inferred from homology"/>
<name>A0ABY0EQ76_CLOTA</name>
<evidence type="ECO:0000256" key="3">
    <source>
        <dbReference type="ARBA" id="ARBA00022723"/>
    </source>
</evidence>
<dbReference type="PANTHER" id="PTHR11080">
    <property type="entry name" value="PYRAZINAMIDASE/NICOTINAMIDASE"/>
    <property type="match status" value="1"/>
</dbReference>
<comment type="caution">
    <text evidence="9">The sequence shown here is derived from an EMBL/GenBank/DDBJ whole genome shotgun (WGS) entry which is preliminary data.</text>
</comment>
<dbReference type="SUPFAM" id="SSF52499">
    <property type="entry name" value="Isochorismatase-like hydrolases"/>
    <property type="match status" value="1"/>
</dbReference>
<dbReference type="EMBL" id="QMAU01000025">
    <property type="protein sequence ID" value="RXI57130.1"/>
    <property type="molecule type" value="Genomic_DNA"/>
</dbReference>
<evidence type="ECO:0000256" key="2">
    <source>
        <dbReference type="ARBA" id="ARBA00022642"/>
    </source>
</evidence>
<sequence>MEVDNLSKAIIVVDCQNDFISGSLACHMGKESVDNIISLINSNKDFKVFYSCDWHSKNNKSFKANGGIWPIHCVGYEEGAELHQNFYKNIENEKQSPLNKENIFYKGQDDEIEEYSAFYAKNSKGEILNNKIPKEVIVCGIASEYCVRETIKEFLKYDFTVSLFLDGLGYVNKEEHNKNIEELKKLDVNII</sequence>
<dbReference type="InterPro" id="IPR036380">
    <property type="entry name" value="Isochorismatase-like_sf"/>
</dbReference>
<evidence type="ECO:0000256" key="6">
    <source>
        <dbReference type="ARBA" id="ARBA00039017"/>
    </source>
</evidence>
<dbReference type="Gene3D" id="3.40.50.850">
    <property type="entry name" value="Isochorismatase-like"/>
    <property type="match status" value="1"/>
</dbReference>
<evidence type="ECO:0000256" key="1">
    <source>
        <dbReference type="ARBA" id="ARBA00006336"/>
    </source>
</evidence>
<gene>
    <name evidence="9" type="ORF">DP131_06055</name>
</gene>
<keyword evidence="2" id="KW-0662">Pyridine nucleotide biosynthesis</keyword>
<evidence type="ECO:0000313" key="9">
    <source>
        <dbReference type="EMBL" id="RXI57130.1"/>
    </source>
</evidence>
<comment type="pathway">
    <text evidence="5">Cofactor biosynthesis; nicotinate biosynthesis; nicotinate from nicotinamide: step 1/1.</text>
</comment>
<dbReference type="PANTHER" id="PTHR11080:SF2">
    <property type="entry name" value="LD05707P"/>
    <property type="match status" value="1"/>
</dbReference>
<organism evidence="9 10">
    <name type="scientific">Clostridium tetani</name>
    <dbReference type="NCBI Taxonomy" id="1513"/>
    <lineage>
        <taxon>Bacteria</taxon>
        <taxon>Bacillati</taxon>
        <taxon>Bacillota</taxon>
        <taxon>Clostridia</taxon>
        <taxon>Eubacteriales</taxon>
        <taxon>Clostridiaceae</taxon>
        <taxon>Clostridium</taxon>
    </lineage>
</organism>
<evidence type="ECO:0000256" key="7">
    <source>
        <dbReference type="ARBA" id="ARBA00043224"/>
    </source>
</evidence>
<evidence type="ECO:0000259" key="8">
    <source>
        <dbReference type="Pfam" id="PF00857"/>
    </source>
</evidence>